<feature type="non-terminal residue" evidence="1">
    <location>
        <position position="1"/>
    </location>
</feature>
<organism evidence="2">
    <name type="scientific">Serpula lacrymans var. lacrymans (strain S7.3)</name>
    <name type="common">Dry rot fungus</name>
    <dbReference type="NCBI Taxonomy" id="936435"/>
    <lineage>
        <taxon>Eukaryota</taxon>
        <taxon>Fungi</taxon>
        <taxon>Dikarya</taxon>
        <taxon>Basidiomycota</taxon>
        <taxon>Agaricomycotina</taxon>
        <taxon>Agaricomycetes</taxon>
        <taxon>Agaricomycetidae</taxon>
        <taxon>Boletales</taxon>
        <taxon>Coniophorineae</taxon>
        <taxon>Serpulaceae</taxon>
        <taxon>Serpula</taxon>
    </lineage>
</organism>
<dbReference type="AlphaFoldDB" id="F8QIA1"/>
<reference evidence="2" key="1">
    <citation type="journal article" date="2011" name="Science">
        <title>The plant cell wall-decomposing machinery underlies the functional diversity of forest fungi.</title>
        <authorList>
            <person name="Eastwood D.C."/>
            <person name="Floudas D."/>
            <person name="Binder M."/>
            <person name="Majcherczyk A."/>
            <person name="Schneider P."/>
            <person name="Aerts A."/>
            <person name="Asiegbu F.O."/>
            <person name="Baker S.E."/>
            <person name="Barry K."/>
            <person name="Bendiksby M."/>
            <person name="Blumentritt M."/>
            <person name="Coutinho P.M."/>
            <person name="Cullen D."/>
            <person name="de Vries R.P."/>
            <person name="Gathman A."/>
            <person name="Goodell B."/>
            <person name="Henrissat B."/>
            <person name="Ihrmark K."/>
            <person name="Kauserud H."/>
            <person name="Kohler A."/>
            <person name="LaButti K."/>
            <person name="Lapidus A."/>
            <person name="Lavin J.L."/>
            <person name="Lee Y.-H."/>
            <person name="Lindquist E."/>
            <person name="Lilly W."/>
            <person name="Lucas S."/>
            <person name="Morin E."/>
            <person name="Murat C."/>
            <person name="Oguiza J.A."/>
            <person name="Park J."/>
            <person name="Pisabarro A.G."/>
            <person name="Riley R."/>
            <person name="Rosling A."/>
            <person name="Salamov A."/>
            <person name="Schmidt O."/>
            <person name="Schmutz J."/>
            <person name="Skrede I."/>
            <person name="Stenlid J."/>
            <person name="Wiebenga A."/>
            <person name="Xie X."/>
            <person name="Kuees U."/>
            <person name="Hibbett D.S."/>
            <person name="Hoffmeister D."/>
            <person name="Hoegberg N."/>
            <person name="Martin F."/>
            <person name="Grigoriev I.V."/>
            <person name="Watkinson S.C."/>
        </authorList>
    </citation>
    <scope>NUCLEOTIDE SEQUENCE [LARGE SCALE GENOMIC DNA]</scope>
    <source>
        <strain evidence="2">strain S7.3</strain>
    </source>
</reference>
<dbReference type="OrthoDB" id="73076at2759"/>
<dbReference type="InParanoid" id="F8QIA1"/>
<gene>
    <name evidence="1" type="ORF">SERLA73DRAFT_66577</name>
</gene>
<dbReference type="Proteomes" id="UP000008063">
    <property type="component" value="Unassembled WGS sequence"/>
</dbReference>
<dbReference type="HOGENOM" id="CLU_1656397_0_0_1"/>
<dbReference type="STRING" id="936435.F8QIA1"/>
<dbReference type="EMBL" id="GL945522">
    <property type="protein sequence ID" value="EGN91954.1"/>
    <property type="molecule type" value="Genomic_DNA"/>
</dbReference>
<evidence type="ECO:0000313" key="2">
    <source>
        <dbReference type="Proteomes" id="UP000008063"/>
    </source>
</evidence>
<keyword evidence="2" id="KW-1185">Reference proteome</keyword>
<sequence>HKHTWKNDHQNKRIFSTQCQHFIACSNGTTNRLKISCHQCTTLLFDHGFRQATKCKQLEDVNYCHENYSCWNPILGKLYVCFLGLKEIIETSDAMNTPCVKYAVGVLSGKHKGLGIFNGLIEATMSRLSHEERGVEMQNFEYSPAFNEFFHILGIYSPQA</sequence>
<evidence type="ECO:0000313" key="1">
    <source>
        <dbReference type="EMBL" id="EGN91954.1"/>
    </source>
</evidence>
<dbReference type="OMA" id="HAYRWIN"/>
<proteinExistence type="predicted"/>
<name>F8QIA1_SERL3</name>
<accession>F8QIA1</accession>
<protein>
    <submittedName>
        <fullName evidence="1">Uncharacterized protein</fullName>
    </submittedName>
</protein>